<dbReference type="PANTHER" id="PTHR19963:SF30">
    <property type="entry name" value="ENDONUCLEASE_EXONUCLEASE_PHOSPHATASE DOMAIN-CONTAINING PROTEIN"/>
    <property type="match status" value="1"/>
</dbReference>
<feature type="domain" description="CCHC-type" evidence="2">
    <location>
        <begin position="72"/>
        <end position="84"/>
    </location>
</feature>
<dbReference type="InterPro" id="IPR021109">
    <property type="entry name" value="Peptidase_aspartic_dom_sf"/>
</dbReference>
<protein>
    <recommendedName>
        <fullName evidence="2">CCHC-type domain-containing protein</fullName>
    </recommendedName>
</protein>
<evidence type="ECO:0000259" key="2">
    <source>
        <dbReference type="PROSITE" id="PS50158"/>
    </source>
</evidence>
<keyword evidence="1" id="KW-0863">Zinc-finger</keyword>
<dbReference type="InParanoid" id="T1EW33"/>
<dbReference type="GO" id="GO:0003676">
    <property type="term" value="F:nucleic acid binding"/>
    <property type="evidence" value="ECO:0007669"/>
    <property type="project" value="InterPro"/>
</dbReference>
<reference evidence="3 5" key="2">
    <citation type="journal article" date="2013" name="Nature">
        <title>Insights into bilaterian evolution from three spiralian genomes.</title>
        <authorList>
            <person name="Simakov O."/>
            <person name="Marletaz F."/>
            <person name="Cho S.J."/>
            <person name="Edsinger-Gonzales E."/>
            <person name="Havlak P."/>
            <person name="Hellsten U."/>
            <person name="Kuo D.H."/>
            <person name="Larsson T."/>
            <person name="Lv J."/>
            <person name="Arendt D."/>
            <person name="Savage R."/>
            <person name="Osoegawa K."/>
            <person name="de Jong P."/>
            <person name="Grimwood J."/>
            <person name="Chapman J.A."/>
            <person name="Shapiro H."/>
            <person name="Aerts A."/>
            <person name="Otillar R.P."/>
            <person name="Terry A.Y."/>
            <person name="Boore J.L."/>
            <person name="Grigoriev I.V."/>
            <person name="Lindberg D.R."/>
            <person name="Seaver E.C."/>
            <person name="Weisblat D.A."/>
            <person name="Putnam N.H."/>
            <person name="Rokhsar D.S."/>
        </authorList>
    </citation>
    <scope>NUCLEOTIDE SEQUENCE</scope>
</reference>
<accession>T1EW33</accession>
<evidence type="ECO:0000313" key="4">
    <source>
        <dbReference type="EnsemblMetazoa" id="HelroP164995"/>
    </source>
</evidence>
<dbReference type="EMBL" id="KB097639">
    <property type="protein sequence ID" value="ESN92863.1"/>
    <property type="molecule type" value="Genomic_DNA"/>
</dbReference>
<dbReference type="AlphaFoldDB" id="T1EW33"/>
<organism evidence="4 5">
    <name type="scientific">Helobdella robusta</name>
    <name type="common">Californian leech</name>
    <dbReference type="NCBI Taxonomy" id="6412"/>
    <lineage>
        <taxon>Eukaryota</taxon>
        <taxon>Metazoa</taxon>
        <taxon>Spiralia</taxon>
        <taxon>Lophotrochozoa</taxon>
        <taxon>Annelida</taxon>
        <taxon>Clitellata</taxon>
        <taxon>Hirudinea</taxon>
        <taxon>Rhynchobdellida</taxon>
        <taxon>Glossiphoniidae</taxon>
        <taxon>Helobdella</taxon>
    </lineage>
</organism>
<sequence length="221" mass="24536">MEAHLSCLLTGEAAQCLWDLTGLRYHELMSKLEDRFGTRGHEESYRHKLHILRRKHAKSLGELAQVTKRLMCGKPGHFSRECPQGKGVNKDVGRLNQSTCSSGQAIYLPICVDGKRKLGLLDSGSSVSILPTSMIELLIEVGKHSRPALFLVSDSVSEILLGLDWLKLNDVLWKFGQTKITIGKDSAAVGLVTKDVGVNRMCRIESNREVEIPARTEFDVP</sequence>
<dbReference type="InterPro" id="IPR001878">
    <property type="entry name" value="Znf_CCHC"/>
</dbReference>
<dbReference type="Proteomes" id="UP000015101">
    <property type="component" value="Unassembled WGS sequence"/>
</dbReference>
<keyword evidence="5" id="KW-1185">Reference proteome</keyword>
<reference evidence="4" key="3">
    <citation type="submission" date="2015-06" db="UniProtKB">
        <authorList>
            <consortium name="EnsemblMetazoa"/>
        </authorList>
    </citation>
    <scope>IDENTIFICATION</scope>
</reference>
<dbReference type="CTD" id="20200783"/>
<keyword evidence="1" id="KW-0479">Metal-binding</keyword>
<dbReference type="Gene3D" id="4.10.60.10">
    <property type="entry name" value="Zinc finger, CCHC-type"/>
    <property type="match status" value="1"/>
</dbReference>
<dbReference type="SUPFAM" id="SSF57756">
    <property type="entry name" value="Retrovirus zinc finger-like domains"/>
    <property type="match status" value="1"/>
</dbReference>
<dbReference type="PROSITE" id="PS50158">
    <property type="entry name" value="ZF_CCHC"/>
    <property type="match status" value="1"/>
</dbReference>
<proteinExistence type="predicted"/>
<evidence type="ECO:0000313" key="5">
    <source>
        <dbReference type="Proteomes" id="UP000015101"/>
    </source>
</evidence>
<evidence type="ECO:0000256" key="1">
    <source>
        <dbReference type="PROSITE-ProRule" id="PRU00047"/>
    </source>
</evidence>
<reference evidence="5" key="1">
    <citation type="submission" date="2012-12" db="EMBL/GenBank/DDBJ databases">
        <authorList>
            <person name="Hellsten U."/>
            <person name="Grimwood J."/>
            <person name="Chapman J.A."/>
            <person name="Shapiro H."/>
            <person name="Aerts A."/>
            <person name="Otillar R.P."/>
            <person name="Terry A.Y."/>
            <person name="Boore J.L."/>
            <person name="Simakov O."/>
            <person name="Marletaz F."/>
            <person name="Cho S.-J."/>
            <person name="Edsinger-Gonzales E."/>
            <person name="Havlak P."/>
            <person name="Kuo D.-H."/>
            <person name="Larsson T."/>
            <person name="Lv J."/>
            <person name="Arendt D."/>
            <person name="Savage R."/>
            <person name="Osoegawa K."/>
            <person name="de Jong P."/>
            <person name="Lindberg D.R."/>
            <person name="Seaver E.C."/>
            <person name="Weisblat D.A."/>
            <person name="Putnam N.H."/>
            <person name="Grigoriev I.V."/>
            <person name="Rokhsar D.S."/>
        </authorList>
    </citation>
    <scope>NUCLEOTIDE SEQUENCE</scope>
</reference>
<dbReference type="EMBL" id="AMQM01001904">
    <property type="status" value="NOT_ANNOTATED_CDS"/>
    <property type="molecule type" value="Genomic_DNA"/>
</dbReference>
<dbReference type="EnsemblMetazoa" id="HelroT164995">
    <property type="protein sequence ID" value="HelroP164995"/>
    <property type="gene ID" value="HelroG164995"/>
</dbReference>
<dbReference type="HOGENOM" id="CLU_1251874_0_0_1"/>
<dbReference type="OrthoDB" id="6091153at2759"/>
<dbReference type="PROSITE" id="PS00141">
    <property type="entry name" value="ASP_PROTEASE"/>
    <property type="match status" value="1"/>
</dbReference>
<dbReference type="PANTHER" id="PTHR19963">
    <property type="entry name" value="CCHC-TYPE DOMAIN-CONTAINING PROTEIN"/>
    <property type="match status" value="1"/>
</dbReference>
<evidence type="ECO:0000313" key="3">
    <source>
        <dbReference type="EMBL" id="ESN92863.1"/>
    </source>
</evidence>
<name>T1EW33_HELRO</name>
<dbReference type="RefSeq" id="XP_009029151.1">
    <property type="nucleotide sequence ID" value="XM_009030903.1"/>
</dbReference>
<dbReference type="GO" id="GO:0006508">
    <property type="term" value="P:proteolysis"/>
    <property type="evidence" value="ECO:0007669"/>
    <property type="project" value="InterPro"/>
</dbReference>
<dbReference type="InterPro" id="IPR001969">
    <property type="entry name" value="Aspartic_peptidase_AS"/>
</dbReference>
<dbReference type="Gene3D" id="2.40.70.10">
    <property type="entry name" value="Acid Proteases"/>
    <property type="match status" value="1"/>
</dbReference>
<dbReference type="GeneID" id="20200783"/>
<keyword evidence="1" id="KW-0862">Zinc</keyword>
<dbReference type="InterPro" id="IPR036875">
    <property type="entry name" value="Znf_CCHC_sf"/>
</dbReference>
<dbReference type="SUPFAM" id="SSF50630">
    <property type="entry name" value="Acid proteases"/>
    <property type="match status" value="1"/>
</dbReference>
<gene>
    <name evidence="4" type="primary">20200783</name>
    <name evidence="3" type="ORF">HELRODRAFT_164995</name>
</gene>
<dbReference type="GO" id="GO:0004190">
    <property type="term" value="F:aspartic-type endopeptidase activity"/>
    <property type="evidence" value="ECO:0007669"/>
    <property type="project" value="InterPro"/>
</dbReference>
<dbReference type="Pfam" id="PF00098">
    <property type="entry name" value="zf-CCHC"/>
    <property type="match status" value="1"/>
</dbReference>
<dbReference type="KEGG" id="hro:HELRODRAFT_164995"/>
<dbReference type="GO" id="GO:0008270">
    <property type="term" value="F:zinc ion binding"/>
    <property type="evidence" value="ECO:0007669"/>
    <property type="project" value="UniProtKB-KW"/>
</dbReference>